<dbReference type="NCBIfam" id="NF005968">
    <property type="entry name" value="PRK08057.1-2"/>
    <property type="match status" value="1"/>
</dbReference>
<dbReference type="Pfam" id="PF02571">
    <property type="entry name" value="CbiJ"/>
    <property type="match status" value="1"/>
</dbReference>
<dbReference type="PANTHER" id="PTHR36925:SF1">
    <property type="entry name" value="COBALT-PRECORRIN-6A REDUCTASE"/>
    <property type="match status" value="1"/>
</dbReference>
<dbReference type="NCBIfam" id="TIGR00715">
    <property type="entry name" value="precor6x_red"/>
    <property type="match status" value="1"/>
</dbReference>
<dbReference type="EMBL" id="JAWXYB010000018">
    <property type="protein sequence ID" value="MDX5931124.1"/>
    <property type="molecule type" value="Genomic_DNA"/>
</dbReference>
<organism evidence="4 5">
    <name type="scientific">Acidiphilium acidophilum</name>
    <name type="common">Thiobacillus acidophilus</name>
    <dbReference type="NCBI Taxonomy" id="76588"/>
    <lineage>
        <taxon>Bacteria</taxon>
        <taxon>Pseudomonadati</taxon>
        <taxon>Pseudomonadota</taxon>
        <taxon>Alphaproteobacteria</taxon>
        <taxon>Acetobacterales</taxon>
        <taxon>Acidocellaceae</taxon>
        <taxon>Acidiphilium</taxon>
    </lineage>
</organism>
<dbReference type="Proteomes" id="UP001279553">
    <property type="component" value="Unassembled WGS sequence"/>
</dbReference>
<gene>
    <name evidence="4" type="ORF">SIL87_10145</name>
</gene>
<evidence type="ECO:0000256" key="3">
    <source>
        <dbReference type="ARBA" id="ARBA00023002"/>
    </source>
</evidence>
<dbReference type="GO" id="GO:0009236">
    <property type="term" value="P:cobalamin biosynthetic process"/>
    <property type="evidence" value="ECO:0007669"/>
    <property type="project" value="UniProtKB-KW"/>
</dbReference>
<evidence type="ECO:0000313" key="5">
    <source>
        <dbReference type="Proteomes" id="UP001279553"/>
    </source>
</evidence>
<evidence type="ECO:0000313" key="4">
    <source>
        <dbReference type="EMBL" id="MDX5931124.1"/>
    </source>
</evidence>
<comment type="caution">
    <text evidence="4">The sequence shown here is derived from an EMBL/GenBank/DDBJ whole genome shotgun (WGS) entry which is preliminary data.</text>
</comment>
<keyword evidence="5" id="KW-1185">Reference proteome</keyword>
<dbReference type="InterPro" id="IPR003723">
    <property type="entry name" value="Precorrin-6x_reduct"/>
</dbReference>
<accession>A0AAW9DPN1</accession>
<sequence length="259" mass="27600">MTPNPHLNLLILGGSSEASDLARRIAPDPRYAATLSFAGRTRNPILPPIPCRIGGFGGAIGLAAYLRDHAIDALIDATHPFAARITANAVHAAAITATPLLRIDRPAWQPVAADHWMELPTMAAAAAAIGPTPRRVFLTIGQQDLAPFRATPRHHYLIRSIDPPDPDLIPPDATLITARGPFDEEAERTLLRAHQIDILVTKNAGAAATEAKLAAARSLALPVIMIARPPTPPVDRVETVTAALDWLSRLHDAATPRGV</sequence>
<keyword evidence="3 4" id="KW-0560">Oxidoreductase</keyword>
<dbReference type="RefSeq" id="WP_319614042.1">
    <property type="nucleotide sequence ID" value="NZ_JAWXYB010000018.1"/>
</dbReference>
<name>A0AAW9DPN1_ACIAO</name>
<proteinExistence type="predicted"/>
<dbReference type="AlphaFoldDB" id="A0AAW9DPN1"/>
<keyword evidence="2" id="KW-0169">Cobalamin biosynthesis</keyword>
<comment type="pathway">
    <text evidence="1">Cofactor biosynthesis; adenosylcobalamin biosynthesis.</text>
</comment>
<dbReference type="GO" id="GO:0016994">
    <property type="term" value="F:precorrin-6A reductase activity"/>
    <property type="evidence" value="ECO:0007669"/>
    <property type="project" value="InterPro"/>
</dbReference>
<dbReference type="PROSITE" id="PS51014">
    <property type="entry name" value="COBK_CBIJ"/>
    <property type="match status" value="1"/>
</dbReference>
<dbReference type="PANTHER" id="PTHR36925">
    <property type="entry name" value="COBALT-PRECORRIN-6A REDUCTASE"/>
    <property type="match status" value="1"/>
</dbReference>
<dbReference type="EC" id="1.3.1.106" evidence="4"/>
<evidence type="ECO:0000256" key="1">
    <source>
        <dbReference type="ARBA" id="ARBA00004953"/>
    </source>
</evidence>
<reference evidence="4 5" key="1">
    <citation type="submission" date="2023-11" db="EMBL/GenBank/DDBJ databases">
        <title>MicrobeMod: A computational toolkit for identifying prokaryotic methylation and restriction-modification with nanopore sequencing.</title>
        <authorList>
            <person name="Crits-Christoph A."/>
            <person name="Kang S.C."/>
            <person name="Lee H."/>
            <person name="Ostrov N."/>
        </authorList>
    </citation>
    <scope>NUCLEOTIDE SEQUENCE [LARGE SCALE GENOMIC DNA]</scope>
    <source>
        <strain evidence="4 5">DSMZ 700</strain>
    </source>
</reference>
<protein>
    <submittedName>
        <fullName evidence="4">Cobalt-precorrin-6A reductase</fullName>
        <ecNumber evidence="4">1.3.1.106</ecNumber>
    </submittedName>
</protein>
<evidence type="ECO:0000256" key="2">
    <source>
        <dbReference type="ARBA" id="ARBA00022573"/>
    </source>
</evidence>